<reference evidence="2 3" key="1">
    <citation type="journal article" date="2011" name="J. Bacteriol.">
        <title>Genome sequence of 'Pedosphaera parvula' Ellin514, an aerobic Verrucomicrobial isolate from pasture soil.</title>
        <authorList>
            <person name="Kant R."/>
            <person name="van Passel M.W."/>
            <person name="Sangwan P."/>
            <person name="Palva A."/>
            <person name="Lucas S."/>
            <person name="Copeland A."/>
            <person name="Lapidus A."/>
            <person name="Glavina Del Rio T."/>
            <person name="Dalin E."/>
            <person name="Tice H."/>
            <person name="Bruce D."/>
            <person name="Goodwin L."/>
            <person name="Pitluck S."/>
            <person name="Chertkov O."/>
            <person name="Larimer F.W."/>
            <person name="Land M.L."/>
            <person name="Hauser L."/>
            <person name="Brettin T.S."/>
            <person name="Detter J.C."/>
            <person name="Han S."/>
            <person name="de Vos W.M."/>
            <person name="Janssen P.H."/>
            <person name="Smidt H."/>
        </authorList>
    </citation>
    <scope>NUCLEOTIDE SEQUENCE [LARGE SCALE GENOMIC DNA]</scope>
    <source>
        <strain evidence="2 3">Ellin514</strain>
    </source>
</reference>
<sequence length="128" mass="14122" precursor="true">MTPTTKYPKEPAKAFFIVFFSLSALAAIMLPISVWTLAFGCCAFLAVTSVGLARLGRRVVLLLGLPFALAMLPGLIGVTLMLSSPHVLDAGESWLQVSRYLLYAWSAWGVCWVARGWLLYYREPHQTA</sequence>
<organism evidence="2 3">
    <name type="scientific">Pedosphaera parvula (strain Ellin514)</name>
    <dbReference type="NCBI Taxonomy" id="320771"/>
    <lineage>
        <taxon>Bacteria</taxon>
        <taxon>Pseudomonadati</taxon>
        <taxon>Verrucomicrobiota</taxon>
        <taxon>Pedosphaerae</taxon>
        <taxon>Pedosphaerales</taxon>
        <taxon>Pedosphaeraceae</taxon>
        <taxon>Pedosphaera</taxon>
    </lineage>
</organism>
<accession>B9XH26</accession>
<keyword evidence="3" id="KW-1185">Reference proteome</keyword>
<feature type="transmembrane region" description="Helical" evidence="1">
    <location>
        <begin position="59"/>
        <end position="82"/>
    </location>
</feature>
<protein>
    <recommendedName>
        <fullName evidence="4">Transmembrane protein</fullName>
    </recommendedName>
</protein>
<dbReference type="AlphaFoldDB" id="B9XH26"/>
<dbReference type="Proteomes" id="UP000003688">
    <property type="component" value="Unassembled WGS sequence"/>
</dbReference>
<evidence type="ECO:0000313" key="2">
    <source>
        <dbReference type="EMBL" id="EEF60947.1"/>
    </source>
</evidence>
<evidence type="ECO:0000313" key="3">
    <source>
        <dbReference type="Proteomes" id="UP000003688"/>
    </source>
</evidence>
<gene>
    <name evidence="2" type="ORF">Cflav_PD4116</name>
</gene>
<feature type="transmembrane region" description="Helical" evidence="1">
    <location>
        <begin position="14"/>
        <end position="47"/>
    </location>
</feature>
<dbReference type="STRING" id="320771.Cflav_PD4116"/>
<keyword evidence="1" id="KW-1133">Transmembrane helix</keyword>
<dbReference type="RefSeq" id="WP_007415122.1">
    <property type="nucleotide sequence ID" value="NZ_ABOX02000013.1"/>
</dbReference>
<evidence type="ECO:0008006" key="4">
    <source>
        <dbReference type="Google" id="ProtNLM"/>
    </source>
</evidence>
<keyword evidence="1" id="KW-0472">Membrane</keyword>
<dbReference type="EMBL" id="ABOX02000013">
    <property type="protein sequence ID" value="EEF60947.1"/>
    <property type="molecule type" value="Genomic_DNA"/>
</dbReference>
<keyword evidence="1" id="KW-0812">Transmembrane</keyword>
<feature type="transmembrane region" description="Helical" evidence="1">
    <location>
        <begin position="102"/>
        <end position="121"/>
    </location>
</feature>
<dbReference type="OrthoDB" id="9991971at2"/>
<name>B9XH26_PEDPL</name>
<proteinExistence type="predicted"/>
<evidence type="ECO:0000256" key="1">
    <source>
        <dbReference type="SAM" id="Phobius"/>
    </source>
</evidence>
<comment type="caution">
    <text evidence="2">The sequence shown here is derived from an EMBL/GenBank/DDBJ whole genome shotgun (WGS) entry which is preliminary data.</text>
</comment>